<evidence type="ECO:0000313" key="3">
    <source>
        <dbReference type="Proteomes" id="UP000478417"/>
    </source>
</evidence>
<keyword evidence="3" id="KW-1185">Reference proteome</keyword>
<dbReference type="InterPro" id="IPR007085">
    <property type="entry name" value="DNA/pantothenate-metab_flavo_C"/>
</dbReference>
<dbReference type="GO" id="GO:0015937">
    <property type="term" value="P:coenzyme A biosynthetic process"/>
    <property type="evidence" value="ECO:0007669"/>
    <property type="project" value="UniProtKB-ARBA"/>
</dbReference>
<sequence>MNASPIRCLVSAGPTREHFDPVRFLSNPSSGKMGYALASAASKRGWHVDLVSGPVSLPVPEGVELTRVVTGQEMYNAVSERFDACDILIMTAAIMDYRPKSIADHKIKKFELEMLIEMEPVIDVLATVARRKINQLIVGFAAETDHLEEYATKKLENKKADFVVANLIGGPAGAFEKDSNKVLVLRKNGQTIALGPLTKVALAGELLDLFEPELIRKVASKSADPGGTNAEAS</sequence>
<gene>
    <name evidence="2" type="ORF">G0Q06_09465</name>
</gene>
<dbReference type="Proteomes" id="UP000478417">
    <property type="component" value="Unassembled WGS sequence"/>
</dbReference>
<dbReference type="SUPFAM" id="SSF102645">
    <property type="entry name" value="CoaB-like"/>
    <property type="match status" value="1"/>
</dbReference>
<protein>
    <submittedName>
        <fullName evidence="2">Phosphopantothenoylcysteine decarboxylase</fullName>
    </submittedName>
</protein>
<proteinExistence type="predicted"/>
<dbReference type="Pfam" id="PF04127">
    <property type="entry name" value="DFP"/>
    <property type="match status" value="1"/>
</dbReference>
<dbReference type="Gene3D" id="3.40.50.10300">
    <property type="entry name" value="CoaB-like"/>
    <property type="match status" value="1"/>
</dbReference>
<feature type="domain" description="DNA/pantothenate metabolism flavoprotein C-terminal" evidence="1">
    <location>
        <begin position="7"/>
        <end position="209"/>
    </location>
</feature>
<evidence type="ECO:0000259" key="1">
    <source>
        <dbReference type="Pfam" id="PF04127"/>
    </source>
</evidence>
<dbReference type="GO" id="GO:0003824">
    <property type="term" value="F:catalytic activity"/>
    <property type="evidence" value="ECO:0007669"/>
    <property type="project" value="UniProtKB-ARBA"/>
</dbReference>
<comment type="caution">
    <text evidence="2">The sequence shown here is derived from an EMBL/GenBank/DDBJ whole genome shotgun (WGS) entry which is preliminary data.</text>
</comment>
<dbReference type="InterPro" id="IPR035929">
    <property type="entry name" value="CoaB-like_sf"/>
</dbReference>
<organism evidence="2 3">
    <name type="scientific">Oceanipulchritudo coccoides</name>
    <dbReference type="NCBI Taxonomy" id="2706888"/>
    <lineage>
        <taxon>Bacteria</taxon>
        <taxon>Pseudomonadati</taxon>
        <taxon>Verrucomicrobiota</taxon>
        <taxon>Opitutia</taxon>
        <taxon>Puniceicoccales</taxon>
        <taxon>Oceanipulchritudinaceae</taxon>
        <taxon>Oceanipulchritudo</taxon>
    </lineage>
</organism>
<evidence type="ECO:0000313" key="2">
    <source>
        <dbReference type="EMBL" id="NDV62677.1"/>
    </source>
</evidence>
<dbReference type="EMBL" id="JAAGNX010000002">
    <property type="protein sequence ID" value="NDV62677.1"/>
    <property type="molecule type" value="Genomic_DNA"/>
</dbReference>
<accession>A0A6B2M3L4</accession>
<dbReference type="RefSeq" id="WP_163964992.1">
    <property type="nucleotide sequence ID" value="NZ_JAAGNX010000002.1"/>
</dbReference>
<reference evidence="2 3" key="1">
    <citation type="submission" date="2020-02" db="EMBL/GenBank/DDBJ databases">
        <title>Albibacoteraceae fam. nov., the first described family within the subdivision 4 Verrucomicrobia.</title>
        <authorList>
            <person name="Xi F."/>
        </authorList>
    </citation>
    <scope>NUCLEOTIDE SEQUENCE [LARGE SCALE GENOMIC DNA]</scope>
    <source>
        <strain evidence="2 3">CK1056</strain>
    </source>
</reference>
<dbReference type="AlphaFoldDB" id="A0A6B2M3L4"/>
<name>A0A6B2M3L4_9BACT</name>